<dbReference type="PATRIC" id="fig|451644.5.peg.2492"/>
<organism evidence="1 2">
    <name type="scientific">Mycolicibacterium conceptionense</name>
    <dbReference type="NCBI Taxonomy" id="451644"/>
    <lineage>
        <taxon>Bacteria</taxon>
        <taxon>Bacillati</taxon>
        <taxon>Actinomycetota</taxon>
        <taxon>Actinomycetes</taxon>
        <taxon>Mycobacteriales</taxon>
        <taxon>Mycobacteriaceae</taxon>
        <taxon>Mycolicibacterium</taxon>
    </lineage>
</organism>
<dbReference type="AlphaFoldDB" id="A0A0J8UBF5"/>
<dbReference type="OrthoDB" id="4763352at2"/>
<reference evidence="1 2" key="1">
    <citation type="submission" date="2015-06" db="EMBL/GenBank/DDBJ databases">
        <title>Genome sequence of Mycobacterium conceptionense strain MLE.</title>
        <authorList>
            <person name="Greninger A.L."/>
            <person name="Cunningham G."/>
            <person name="Chiu C.Y."/>
            <person name="Miller S."/>
        </authorList>
    </citation>
    <scope>NUCLEOTIDE SEQUENCE [LARGE SCALE GENOMIC DNA]</scope>
    <source>
        <strain evidence="1 2">MLE</strain>
    </source>
</reference>
<dbReference type="RefSeq" id="WP_048895797.1">
    <property type="nucleotide sequence ID" value="NZ_LFOD01000008.1"/>
</dbReference>
<name>A0A0J8UBF5_9MYCO</name>
<evidence type="ECO:0000313" key="1">
    <source>
        <dbReference type="EMBL" id="KMV18347.1"/>
    </source>
</evidence>
<protein>
    <submittedName>
        <fullName evidence="1">Uncharacterized protein</fullName>
    </submittedName>
</protein>
<dbReference type="EMBL" id="LFOD01000008">
    <property type="protein sequence ID" value="KMV18347.1"/>
    <property type="molecule type" value="Genomic_DNA"/>
</dbReference>
<gene>
    <name evidence="1" type="ORF">ACT17_12040</name>
</gene>
<dbReference type="Proteomes" id="UP000037594">
    <property type="component" value="Unassembled WGS sequence"/>
</dbReference>
<evidence type="ECO:0000313" key="2">
    <source>
        <dbReference type="Proteomes" id="UP000037594"/>
    </source>
</evidence>
<sequence length="67" mass="7163">MSTVAVNVHLDIDRWDATQTAATRISRAGRPDQWLNGDDRACGSWDGADTAGVAVAIARRYGLAMST</sequence>
<accession>A0A0J8UBF5</accession>
<proteinExistence type="predicted"/>
<comment type="caution">
    <text evidence="1">The sequence shown here is derived from an EMBL/GenBank/DDBJ whole genome shotgun (WGS) entry which is preliminary data.</text>
</comment>